<evidence type="ECO:0000313" key="2">
    <source>
        <dbReference type="Proteomes" id="UP000436088"/>
    </source>
</evidence>
<dbReference type="PANTHER" id="PTHR32472:SF10">
    <property type="entry name" value="DNA REPAIR PROTEIN RADA-LIKE PROTEIN"/>
    <property type="match status" value="1"/>
</dbReference>
<dbReference type="SUPFAM" id="SSF54211">
    <property type="entry name" value="Ribosomal protein S5 domain 2-like"/>
    <property type="match status" value="1"/>
</dbReference>
<dbReference type="EMBL" id="VEPZ02000812">
    <property type="protein sequence ID" value="KAE8718379.1"/>
    <property type="molecule type" value="Genomic_DNA"/>
</dbReference>
<comment type="caution">
    <text evidence="1">The sequence shown here is derived from an EMBL/GenBank/DDBJ whole genome shotgun (WGS) entry which is preliminary data.</text>
</comment>
<protein>
    <recommendedName>
        <fullName evidence="3">Lon proteolytic domain-containing protein</fullName>
    </recommendedName>
</protein>
<dbReference type="InterPro" id="IPR020568">
    <property type="entry name" value="Ribosomal_Su5_D2-typ_SF"/>
</dbReference>
<name>A0A6A3BTZ2_HIBSY</name>
<proteinExistence type="predicted"/>
<dbReference type="InterPro" id="IPR014721">
    <property type="entry name" value="Ribsml_uS5_D2-typ_fold_subgr"/>
</dbReference>
<reference evidence="1" key="1">
    <citation type="submission" date="2019-09" db="EMBL/GenBank/DDBJ databases">
        <title>Draft genome information of white flower Hibiscus syriacus.</title>
        <authorList>
            <person name="Kim Y.-M."/>
        </authorList>
    </citation>
    <scope>NUCLEOTIDE SEQUENCE [LARGE SCALE GENOMIC DNA]</scope>
    <source>
        <strain evidence="1">YM2019G1</strain>
    </source>
</reference>
<evidence type="ECO:0008006" key="3">
    <source>
        <dbReference type="Google" id="ProtNLM"/>
    </source>
</evidence>
<keyword evidence="2" id="KW-1185">Reference proteome</keyword>
<organism evidence="1 2">
    <name type="scientific">Hibiscus syriacus</name>
    <name type="common">Rose of Sharon</name>
    <dbReference type="NCBI Taxonomy" id="106335"/>
    <lineage>
        <taxon>Eukaryota</taxon>
        <taxon>Viridiplantae</taxon>
        <taxon>Streptophyta</taxon>
        <taxon>Embryophyta</taxon>
        <taxon>Tracheophyta</taxon>
        <taxon>Spermatophyta</taxon>
        <taxon>Magnoliopsida</taxon>
        <taxon>eudicotyledons</taxon>
        <taxon>Gunneridae</taxon>
        <taxon>Pentapetalae</taxon>
        <taxon>rosids</taxon>
        <taxon>malvids</taxon>
        <taxon>Malvales</taxon>
        <taxon>Malvaceae</taxon>
        <taxon>Malvoideae</taxon>
        <taxon>Hibiscus</taxon>
    </lineage>
</organism>
<dbReference type="GO" id="GO:0000725">
    <property type="term" value="P:recombinational repair"/>
    <property type="evidence" value="ECO:0007669"/>
    <property type="project" value="TreeGrafter"/>
</dbReference>
<gene>
    <name evidence="1" type="ORF">F3Y22_tig00110013pilonHSYRG00010</name>
</gene>
<dbReference type="AlphaFoldDB" id="A0A6A3BTZ2"/>
<dbReference type="PANTHER" id="PTHR32472">
    <property type="entry name" value="DNA REPAIR PROTEIN RADA"/>
    <property type="match status" value="1"/>
</dbReference>
<accession>A0A6A3BTZ2</accession>
<evidence type="ECO:0000313" key="1">
    <source>
        <dbReference type="EMBL" id="KAE8718379.1"/>
    </source>
</evidence>
<dbReference type="Gene3D" id="3.30.230.10">
    <property type="match status" value="1"/>
</dbReference>
<sequence length="129" mass="13815">MIISAVFLNVVSGLSLTETAGDLAMAASNNAATFRFIISNDAHSYVSLSFLEFPIPSGVAIIGEIGLGDEIRMVPRMDKRVSTLTKLGYKKCIVPKSAEKSLANLDLGEMEMIGCNDLKGVINTVFTNN</sequence>
<dbReference type="Proteomes" id="UP000436088">
    <property type="component" value="Unassembled WGS sequence"/>
</dbReference>